<keyword evidence="2" id="KW-1185">Reference proteome</keyword>
<dbReference type="AlphaFoldDB" id="A0AAN9MAN7"/>
<reference evidence="1 2" key="1">
    <citation type="submission" date="2024-01" db="EMBL/GenBank/DDBJ databases">
        <title>The genomes of 5 underutilized Papilionoideae crops provide insights into root nodulation and disease resistanc.</title>
        <authorList>
            <person name="Jiang F."/>
        </authorList>
    </citation>
    <scope>NUCLEOTIDE SEQUENCE [LARGE SCALE GENOMIC DNA]</scope>
    <source>
        <strain evidence="1">LVBAO_FW01</strain>
        <tissue evidence="1">Leaves</tissue>
    </source>
</reference>
<protein>
    <submittedName>
        <fullName evidence="1">Uncharacterized protein</fullName>
    </submittedName>
</protein>
<comment type="caution">
    <text evidence="1">The sequence shown here is derived from an EMBL/GenBank/DDBJ whole genome shotgun (WGS) entry which is preliminary data.</text>
</comment>
<organism evidence="1 2">
    <name type="scientific">Canavalia gladiata</name>
    <name type="common">Sword bean</name>
    <name type="synonym">Dolichos gladiatus</name>
    <dbReference type="NCBI Taxonomy" id="3824"/>
    <lineage>
        <taxon>Eukaryota</taxon>
        <taxon>Viridiplantae</taxon>
        <taxon>Streptophyta</taxon>
        <taxon>Embryophyta</taxon>
        <taxon>Tracheophyta</taxon>
        <taxon>Spermatophyta</taxon>
        <taxon>Magnoliopsida</taxon>
        <taxon>eudicotyledons</taxon>
        <taxon>Gunneridae</taxon>
        <taxon>Pentapetalae</taxon>
        <taxon>rosids</taxon>
        <taxon>fabids</taxon>
        <taxon>Fabales</taxon>
        <taxon>Fabaceae</taxon>
        <taxon>Papilionoideae</taxon>
        <taxon>50 kb inversion clade</taxon>
        <taxon>NPAAA clade</taxon>
        <taxon>indigoferoid/millettioid clade</taxon>
        <taxon>Phaseoleae</taxon>
        <taxon>Canavalia</taxon>
    </lineage>
</organism>
<evidence type="ECO:0000313" key="2">
    <source>
        <dbReference type="Proteomes" id="UP001367508"/>
    </source>
</evidence>
<name>A0AAN9MAN7_CANGL</name>
<dbReference type="Proteomes" id="UP001367508">
    <property type="component" value="Unassembled WGS sequence"/>
</dbReference>
<gene>
    <name evidence="1" type="ORF">VNO77_10159</name>
</gene>
<sequence>MFYSLLCQCHGQNLLFCHQTTLLATQPIVPSHSKKSLNPPQDTHGHIHLHLFTVWMGCDIDPNQLGVVEFDDRDWVIEVEEQRQHNNVSIIIPSKFTNPVSF</sequence>
<accession>A0AAN9MAN7</accession>
<proteinExistence type="predicted"/>
<evidence type="ECO:0000313" key="1">
    <source>
        <dbReference type="EMBL" id="KAK7351029.1"/>
    </source>
</evidence>
<dbReference type="EMBL" id="JAYMYQ010000002">
    <property type="protein sequence ID" value="KAK7351029.1"/>
    <property type="molecule type" value="Genomic_DNA"/>
</dbReference>